<dbReference type="EMBL" id="CAJZBQ010000041">
    <property type="protein sequence ID" value="CAG9326706.1"/>
    <property type="molecule type" value="Genomic_DNA"/>
</dbReference>
<proteinExistence type="predicted"/>
<accession>A0AAU9JQB7</accession>
<evidence type="ECO:0000313" key="2">
    <source>
        <dbReference type="EMBL" id="CAG9326706.1"/>
    </source>
</evidence>
<protein>
    <submittedName>
        <fullName evidence="2">Uncharacterized protein</fullName>
    </submittedName>
</protein>
<evidence type="ECO:0000313" key="3">
    <source>
        <dbReference type="Proteomes" id="UP001162131"/>
    </source>
</evidence>
<organism evidence="2 3">
    <name type="scientific">Blepharisma stoltei</name>
    <dbReference type="NCBI Taxonomy" id="1481888"/>
    <lineage>
        <taxon>Eukaryota</taxon>
        <taxon>Sar</taxon>
        <taxon>Alveolata</taxon>
        <taxon>Ciliophora</taxon>
        <taxon>Postciliodesmatophora</taxon>
        <taxon>Heterotrichea</taxon>
        <taxon>Heterotrichida</taxon>
        <taxon>Blepharismidae</taxon>
        <taxon>Blepharisma</taxon>
    </lineage>
</organism>
<keyword evidence="1" id="KW-1133">Transmembrane helix</keyword>
<evidence type="ECO:0000256" key="1">
    <source>
        <dbReference type="SAM" id="Phobius"/>
    </source>
</evidence>
<keyword evidence="1" id="KW-0472">Membrane</keyword>
<keyword evidence="3" id="KW-1185">Reference proteome</keyword>
<gene>
    <name evidence="2" type="ORF">BSTOLATCC_MIC42333</name>
</gene>
<name>A0AAU9JQB7_9CILI</name>
<reference evidence="2" key="1">
    <citation type="submission" date="2021-09" db="EMBL/GenBank/DDBJ databases">
        <authorList>
            <consortium name="AG Swart"/>
            <person name="Singh M."/>
            <person name="Singh A."/>
            <person name="Seah K."/>
            <person name="Emmerich C."/>
        </authorList>
    </citation>
    <scope>NUCLEOTIDE SEQUENCE</scope>
    <source>
        <strain evidence="2">ATCC30299</strain>
    </source>
</reference>
<keyword evidence="1" id="KW-0812">Transmembrane</keyword>
<comment type="caution">
    <text evidence="2">The sequence shown here is derived from an EMBL/GenBank/DDBJ whole genome shotgun (WGS) entry which is preliminary data.</text>
</comment>
<feature type="transmembrane region" description="Helical" evidence="1">
    <location>
        <begin position="112"/>
        <end position="140"/>
    </location>
</feature>
<dbReference type="Proteomes" id="UP001162131">
    <property type="component" value="Unassembled WGS sequence"/>
</dbReference>
<sequence length="142" mass="16207">MKNGEINFTRYSIKITIPGEISLEDAISEISKKCRIVEVMVDNTIDTGEEEIIVHFSPNSRYLLYGEFDSLESALDLPDEIEIKGKSIVPPPSFVAFSSFFLREKKIYRTSFVAFSSANTFVAISSFFNFFLMSQILVFFKK</sequence>
<dbReference type="AlphaFoldDB" id="A0AAU9JQB7"/>